<reference evidence="1" key="1">
    <citation type="submission" date="2019-04" db="EMBL/GenBank/DDBJ databases">
        <authorList>
            <consortium name="Science for Life Laboratories"/>
        </authorList>
    </citation>
    <scope>NUCLEOTIDE SEQUENCE</scope>
    <source>
        <strain evidence="1">MBLW1</strain>
    </source>
</reference>
<keyword evidence="2" id="KW-1185">Reference proteome</keyword>
<gene>
    <name evidence="1" type="ORF">GMBLW1_35380</name>
</gene>
<dbReference type="EMBL" id="LR593887">
    <property type="protein sequence ID" value="VTS08666.1"/>
    <property type="molecule type" value="Genomic_DNA"/>
</dbReference>
<organism evidence="1">
    <name type="scientific">Tuwongella immobilis</name>
    <dbReference type="NCBI Taxonomy" id="692036"/>
    <lineage>
        <taxon>Bacteria</taxon>
        <taxon>Pseudomonadati</taxon>
        <taxon>Planctomycetota</taxon>
        <taxon>Planctomycetia</taxon>
        <taxon>Gemmatales</taxon>
        <taxon>Gemmataceae</taxon>
        <taxon>Tuwongella</taxon>
    </lineage>
</organism>
<dbReference type="InParanoid" id="A0A6C2YY32"/>
<evidence type="ECO:0000313" key="2">
    <source>
        <dbReference type="Proteomes" id="UP000464378"/>
    </source>
</evidence>
<dbReference type="EMBL" id="LR586016">
    <property type="protein sequence ID" value="VIP05655.1"/>
    <property type="molecule type" value="Genomic_DNA"/>
</dbReference>
<evidence type="ECO:0000313" key="1">
    <source>
        <dbReference type="EMBL" id="VIP05655.1"/>
    </source>
</evidence>
<accession>A0A6C2YY32</accession>
<sequence>MRRLSWLILLTVGSCIVEGRPIQAAPQLRVGFAEVDVTPKIGKKPIYIAGFGQNRIATGVLDPIMARVVVLHDGTQTIGVASVDVVGISYPMVQSIRKKLPEFATIMVGATHNHNGPDTVGIWGPNPYTSGVDPEYNAMIESKVVDALKQAAGNLRPVEASIGSATAPELLTDTRPPFIKHDELVAIRFEGDNGKTAGIIVQWNCHPETIDSKSTLLTADYVATTVKQLQDRHKCPVVYLTGTVGGLMTSMRVKITDAAGQPLKEGSEAKMVRYGELLADVANKALQTAKPARLTPFDIRQQTLFVPVENKLFLLAWQLGVMKRNNYAYSGDPYAKELPKGTDLSKPVCIQTEVSFWRLGDLDVALIPGEIYPELVIDQVPDPVPPGADFPDAKREPAIYPQMTGKFRMIIGLANDEVGYILSRRQWDVEKPFTFGLPKAPYGEVNSLGPQTAPILTEAFRRLAQSPDSATGK</sequence>
<proteinExistence type="predicted"/>
<dbReference type="AlphaFoldDB" id="A0A6C2YY32"/>
<dbReference type="PROSITE" id="PS51257">
    <property type="entry name" value="PROKAR_LIPOPROTEIN"/>
    <property type="match status" value="1"/>
</dbReference>
<evidence type="ECO:0008006" key="3">
    <source>
        <dbReference type="Google" id="ProtNLM"/>
    </source>
</evidence>
<protein>
    <recommendedName>
        <fullName evidence="3">Neutral/alkaline non-lysosomal ceramidase N-terminal domain-containing protein</fullName>
    </recommendedName>
</protein>
<dbReference type="Proteomes" id="UP000464378">
    <property type="component" value="Chromosome"/>
</dbReference>
<dbReference type="KEGG" id="tim:GMBLW1_35380"/>
<name>A0A6C2YY32_9BACT</name>
<dbReference type="RefSeq" id="WP_232056383.1">
    <property type="nucleotide sequence ID" value="NZ_LR593887.1"/>
</dbReference>